<evidence type="ECO:0000256" key="12">
    <source>
        <dbReference type="SAM" id="Phobius"/>
    </source>
</evidence>
<feature type="transmembrane region" description="Helical" evidence="12">
    <location>
        <begin position="207"/>
        <end position="230"/>
    </location>
</feature>
<feature type="transmembrane region" description="Helical" evidence="12">
    <location>
        <begin position="37"/>
        <end position="56"/>
    </location>
</feature>
<proteinExistence type="inferred from homology"/>
<evidence type="ECO:0000256" key="5">
    <source>
        <dbReference type="ARBA" id="ARBA00022519"/>
    </source>
</evidence>
<gene>
    <name evidence="13" type="ORF">H8S01_02840</name>
</gene>
<feature type="transmembrane region" description="Helical" evidence="12">
    <location>
        <begin position="270"/>
        <end position="290"/>
    </location>
</feature>
<keyword evidence="6" id="KW-0633">Potassium transport</keyword>
<feature type="transmembrane region" description="Helical" evidence="12">
    <location>
        <begin position="302"/>
        <end position="318"/>
    </location>
</feature>
<feature type="transmembrane region" description="Helical" evidence="12">
    <location>
        <begin position="449"/>
        <end position="472"/>
    </location>
</feature>
<dbReference type="InterPro" id="IPR004772">
    <property type="entry name" value="TrkH"/>
</dbReference>
<keyword evidence="4" id="KW-1003">Cell membrane</keyword>
<keyword evidence="14" id="KW-1185">Reference proteome</keyword>
<dbReference type="InterPro" id="IPR003445">
    <property type="entry name" value="Cat_transpt"/>
</dbReference>
<dbReference type="Pfam" id="PF02386">
    <property type="entry name" value="TrkH"/>
    <property type="match status" value="2"/>
</dbReference>
<dbReference type="EMBL" id="JACOPD010000002">
    <property type="protein sequence ID" value="MBC5679897.1"/>
    <property type="molecule type" value="Genomic_DNA"/>
</dbReference>
<evidence type="ECO:0000256" key="10">
    <source>
        <dbReference type="ARBA" id="ARBA00023065"/>
    </source>
</evidence>
<feature type="transmembrane region" description="Helical" evidence="12">
    <location>
        <begin position="131"/>
        <end position="150"/>
    </location>
</feature>
<accession>A0ABR7FXI3</accession>
<evidence type="ECO:0000256" key="3">
    <source>
        <dbReference type="ARBA" id="ARBA00022448"/>
    </source>
</evidence>
<evidence type="ECO:0000256" key="7">
    <source>
        <dbReference type="ARBA" id="ARBA00022692"/>
    </source>
</evidence>
<keyword evidence="9 12" id="KW-1133">Transmembrane helix</keyword>
<sequence>MNRRRVLKILGKILMTEAMLMVPSLIVSLIYGDGDAMYFVGTIAFAAIAGFILSCVKAPERKMGSRDGYCIVALAWIIICIIGAVPLFLTGQFRSYWSALFEIVSGFTTTGASVLSNPEYLPHGVLFWRSFTHWVGGMGVLVFVLMIMPMENENSMHLIRAEVPGPVAGKLVPRMKKTSIILYGIYTAMTAILIVLLLFGGMNVFDAFATAFGTAGTGGFATSSVGIAGYDSAYIEIVLGIFMLLFGVNFNAYYLILIKRFTDALKIEEIQWYFGIVGVSVIAIAINICHSLSAVSVSLRQAFFQVSSIITTTGFATVDFDKWPEFSRHLLVLLMIIGACSGSTGGGIKVSRVIVMVKSFFNEIRHIINPSSVTAVRTNGKPMDKETLIAVRVYVASYFILICLFTLVISLNGLDFTTNLTAVLSCFNNIGPGLNLVGPMSNFSCYADWAQVILSVAMLTGRLEIFPMFMLFSKSVHRR</sequence>
<evidence type="ECO:0000256" key="9">
    <source>
        <dbReference type="ARBA" id="ARBA00022989"/>
    </source>
</evidence>
<keyword evidence="8" id="KW-0630">Potassium</keyword>
<dbReference type="PANTHER" id="PTHR32024:SF2">
    <property type="entry name" value="TRK SYSTEM POTASSIUM UPTAKE PROTEIN TRKG-RELATED"/>
    <property type="match status" value="1"/>
</dbReference>
<comment type="similarity">
    <text evidence="2">Belongs to the TrkH potassium transport family.</text>
</comment>
<evidence type="ECO:0000256" key="4">
    <source>
        <dbReference type="ARBA" id="ARBA00022475"/>
    </source>
</evidence>
<comment type="caution">
    <text evidence="13">The sequence shown here is derived from an EMBL/GenBank/DDBJ whole genome shotgun (WGS) entry which is preliminary data.</text>
</comment>
<evidence type="ECO:0000256" key="1">
    <source>
        <dbReference type="ARBA" id="ARBA00004429"/>
    </source>
</evidence>
<protein>
    <submittedName>
        <fullName evidence="13">TrkH family potassium uptake protein</fullName>
    </submittedName>
</protein>
<evidence type="ECO:0000256" key="11">
    <source>
        <dbReference type="ARBA" id="ARBA00023136"/>
    </source>
</evidence>
<keyword evidence="3" id="KW-0813">Transport</keyword>
<feature type="transmembrane region" description="Helical" evidence="12">
    <location>
        <begin position="12"/>
        <end position="31"/>
    </location>
</feature>
<evidence type="ECO:0000313" key="14">
    <source>
        <dbReference type="Proteomes" id="UP000628463"/>
    </source>
</evidence>
<feature type="transmembrane region" description="Helical" evidence="12">
    <location>
        <begin position="180"/>
        <end position="201"/>
    </location>
</feature>
<feature type="transmembrane region" description="Helical" evidence="12">
    <location>
        <begin position="330"/>
        <end position="348"/>
    </location>
</feature>
<feature type="transmembrane region" description="Helical" evidence="12">
    <location>
        <begin position="389"/>
        <end position="411"/>
    </location>
</feature>
<keyword evidence="5" id="KW-0997">Cell inner membrane</keyword>
<feature type="transmembrane region" description="Helical" evidence="12">
    <location>
        <begin position="68"/>
        <end position="89"/>
    </location>
</feature>
<dbReference type="PANTHER" id="PTHR32024">
    <property type="entry name" value="TRK SYSTEM POTASSIUM UPTAKE PROTEIN TRKG-RELATED"/>
    <property type="match status" value="1"/>
</dbReference>
<evidence type="ECO:0000256" key="8">
    <source>
        <dbReference type="ARBA" id="ARBA00022958"/>
    </source>
</evidence>
<feature type="transmembrane region" description="Helical" evidence="12">
    <location>
        <begin position="237"/>
        <end position="258"/>
    </location>
</feature>
<keyword evidence="7 12" id="KW-0812">Transmembrane</keyword>
<evidence type="ECO:0000256" key="6">
    <source>
        <dbReference type="ARBA" id="ARBA00022538"/>
    </source>
</evidence>
<keyword evidence="10" id="KW-0406">Ion transport</keyword>
<reference evidence="13 14" key="1">
    <citation type="submission" date="2020-08" db="EMBL/GenBank/DDBJ databases">
        <title>Genome public.</title>
        <authorList>
            <person name="Liu C."/>
            <person name="Sun Q."/>
        </authorList>
    </citation>
    <scope>NUCLEOTIDE SEQUENCE [LARGE SCALE GENOMIC DNA]</scope>
    <source>
        <strain evidence="13 14">NSJ-43</strain>
    </source>
</reference>
<dbReference type="Proteomes" id="UP000628463">
    <property type="component" value="Unassembled WGS sequence"/>
</dbReference>
<evidence type="ECO:0000313" key="13">
    <source>
        <dbReference type="EMBL" id="MBC5679897.1"/>
    </source>
</evidence>
<evidence type="ECO:0000256" key="2">
    <source>
        <dbReference type="ARBA" id="ARBA00009137"/>
    </source>
</evidence>
<dbReference type="PIRSF" id="PIRSF006247">
    <property type="entry name" value="TrkH"/>
    <property type="match status" value="1"/>
</dbReference>
<keyword evidence="11 12" id="KW-0472">Membrane</keyword>
<comment type="subcellular location">
    <subcellularLocation>
        <location evidence="1">Cell inner membrane</location>
        <topology evidence="1">Multi-pass membrane protein</topology>
    </subcellularLocation>
</comment>
<organism evidence="13 14">
    <name type="scientific">Lachnospira hominis</name>
    <name type="common">ex Liu et al. 2021</name>
    <dbReference type="NCBI Taxonomy" id="2763051"/>
    <lineage>
        <taxon>Bacteria</taxon>
        <taxon>Bacillati</taxon>
        <taxon>Bacillota</taxon>
        <taxon>Clostridia</taxon>
        <taxon>Lachnospirales</taxon>
        <taxon>Lachnospiraceae</taxon>
        <taxon>Lachnospira</taxon>
    </lineage>
</organism>
<dbReference type="RefSeq" id="WP_186836108.1">
    <property type="nucleotide sequence ID" value="NZ_JACOPD010000002.1"/>
</dbReference>
<name>A0ABR7FXI3_9FIRM</name>